<accession>A0ABS7E1M2</accession>
<keyword evidence="5" id="KW-0408">Iron</keyword>
<reference evidence="6 7" key="1">
    <citation type="submission" date="2021-07" db="EMBL/GenBank/DDBJ databases">
        <title>Shewanella sp. nov, isolated from SCS.</title>
        <authorList>
            <person name="Cao W.R."/>
        </authorList>
    </citation>
    <scope>NUCLEOTIDE SEQUENCE [LARGE SCALE GENOMIC DNA]</scope>
    <source>
        <strain evidence="6 7">NR704-98</strain>
    </source>
</reference>
<name>A0ABS7E1M2_9GAMM</name>
<dbReference type="InterPro" id="IPR009050">
    <property type="entry name" value="Globin-like_sf"/>
</dbReference>
<keyword evidence="3" id="KW-0349">Heme</keyword>
<keyword evidence="7" id="KW-1185">Reference proteome</keyword>
<dbReference type="InterPro" id="IPR019795">
    <property type="entry name" value="Globin_bac-like_CS"/>
</dbReference>
<comment type="cofactor">
    <cofactor evidence="1">
        <name>heme</name>
        <dbReference type="ChEBI" id="CHEBI:30413"/>
    </cofactor>
</comment>
<comment type="caution">
    <text evidence="6">The sequence shown here is derived from an EMBL/GenBank/DDBJ whole genome shotgun (WGS) entry which is preliminary data.</text>
</comment>
<evidence type="ECO:0000256" key="4">
    <source>
        <dbReference type="ARBA" id="ARBA00022723"/>
    </source>
</evidence>
<sequence>MNGTSLYDRLGGEVKIAQIAADIFDTHRDNPTIASRYKDSDRDKVIKTVTEFLCSGTGGPQEYTGKNMTDTHRTMNINEREYLAVIDDIMVALEKNDVGQQEKQELLMVAYSLKGEIIGV</sequence>
<organism evidence="6 7">
    <name type="scientific">Shewanella nanhaiensis</name>
    <dbReference type="NCBI Taxonomy" id="2864872"/>
    <lineage>
        <taxon>Bacteria</taxon>
        <taxon>Pseudomonadati</taxon>
        <taxon>Pseudomonadota</taxon>
        <taxon>Gammaproteobacteria</taxon>
        <taxon>Alteromonadales</taxon>
        <taxon>Shewanellaceae</taxon>
        <taxon>Shewanella</taxon>
    </lineage>
</organism>
<evidence type="ECO:0000256" key="2">
    <source>
        <dbReference type="ARBA" id="ARBA00022448"/>
    </source>
</evidence>
<keyword evidence="2" id="KW-0813">Transport</keyword>
<proteinExistence type="predicted"/>
<keyword evidence="4" id="KW-0479">Metal-binding</keyword>
<dbReference type="InterPro" id="IPR001486">
    <property type="entry name" value="Hemoglobin_trunc"/>
</dbReference>
<evidence type="ECO:0000313" key="7">
    <source>
        <dbReference type="Proteomes" id="UP001195963"/>
    </source>
</evidence>
<evidence type="ECO:0000313" key="6">
    <source>
        <dbReference type="EMBL" id="MBW8182907.1"/>
    </source>
</evidence>
<gene>
    <name evidence="6" type="ORF">K0625_04450</name>
</gene>
<protein>
    <submittedName>
        <fullName evidence="6">Group 1 truncated hemoglobin</fullName>
    </submittedName>
</protein>
<dbReference type="Proteomes" id="UP001195963">
    <property type="component" value="Unassembled WGS sequence"/>
</dbReference>
<dbReference type="Gene3D" id="1.10.490.10">
    <property type="entry name" value="Globins"/>
    <property type="match status" value="1"/>
</dbReference>
<dbReference type="PROSITE" id="PS01213">
    <property type="entry name" value="GLOBIN_FAM_2"/>
    <property type="match status" value="1"/>
</dbReference>
<dbReference type="EMBL" id="JAHZST010000002">
    <property type="protein sequence ID" value="MBW8182907.1"/>
    <property type="molecule type" value="Genomic_DNA"/>
</dbReference>
<dbReference type="CDD" id="cd00454">
    <property type="entry name" value="TrHb1_N"/>
    <property type="match status" value="1"/>
</dbReference>
<dbReference type="RefSeq" id="WP_220108553.1">
    <property type="nucleotide sequence ID" value="NZ_JAHZST010000002.1"/>
</dbReference>
<dbReference type="InterPro" id="IPR012292">
    <property type="entry name" value="Globin/Proto"/>
</dbReference>
<dbReference type="Pfam" id="PF01152">
    <property type="entry name" value="Bac_globin"/>
    <property type="match status" value="1"/>
</dbReference>
<evidence type="ECO:0000256" key="3">
    <source>
        <dbReference type="ARBA" id="ARBA00022617"/>
    </source>
</evidence>
<evidence type="ECO:0000256" key="5">
    <source>
        <dbReference type="ARBA" id="ARBA00023004"/>
    </source>
</evidence>
<evidence type="ECO:0000256" key="1">
    <source>
        <dbReference type="ARBA" id="ARBA00001971"/>
    </source>
</evidence>
<dbReference type="SUPFAM" id="SSF46458">
    <property type="entry name" value="Globin-like"/>
    <property type="match status" value="1"/>
</dbReference>